<sequence>MTRFASFEKLVVRREIGYVCDESAMVNLTTQGTYDGAMFKLITKCETSMLILSGHHSVDQFTVDVVVRDSPNKGQGASKGRSRVLPSVADLDRIETLADAWQKCEAEGLHGLQVVALIDKSCMPDNGCQEKYTLAQFVNSIIHGIEAYFMFQKPNPFFVLNAANLWQAFEELRMESCYLIMAWKMKEDPRKEALSRISLTQLSSATPTIKNNRREQSAITQKSVAVDNVAQKRKSLPAKAQASEPVGVVKRGRRSVAPPVQQEHEDVSTDEDNEITFKTQPPQVIMPQDMSPKKVEAVVTETAAKQQLEAAIGNITLGFERSQPKTPGRKSSARKSLMPEWPVDQKEDVLNFFDNLNPNQTEQTCIALTCKFASMKYDRELPSKLLYQWVQKKGREVQKTVHSYDLPKQEQNDTMVNFFKSLDPDLSETSRVAFTCKFIQTQFGITVNSKQLYSMLNDKGKKTTRRR</sequence>
<evidence type="ECO:0000313" key="2">
    <source>
        <dbReference type="EMBL" id="KAG7167855.1"/>
    </source>
</evidence>
<accession>A0A8J5MX82</accession>
<protein>
    <submittedName>
        <fullName evidence="2">Uncharacterized protein</fullName>
    </submittedName>
</protein>
<gene>
    <name evidence="2" type="ORF">Hamer_G010260</name>
</gene>
<name>A0A8J5MX82_HOMAM</name>
<evidence type="ECO:0000256" key="1">
    <source>
        <dbReference type="SAM" id="MobiDB-lite"/>
    </source>
</evidence>
<organism evidence="2 3">
    <name type="scientific">Homarus americanus</name>
    <name type="common">American lobster</name>
    <dbReference type="NCBI Taxonomy" id="6706"/>
    <lineage>
        <taxon>Eukaryota</taxon>
        <taxon>Metazoa</taxon>
        <taxon>Ecdysozoa</taxon>
        <taxon>Arthropoda</taxon>
        <taxon>Crustacea</taxon>
        <taxon>Multicrustacea</taxon>
        <taxon>Malacostraca</taxon>
        <taxon>Eumalacostraca</taxon>
        <taxon>Eucarida</taxon>
        <taxon>Decapoda</taxon>
        <taxon>Pleocyemata</taxon>
        <taxon>Astacidea</taxon>
        <taxon>Nephropoidea</taxon>
        <taxon>Nephropidae</taxon>
        <taxon>Homarus</taxon>
    </lineage>
</organism>
<comment type="caution">
    <text evidence="2">The sequence shown here is derived from an EMBL/GenBank/DDBJ whole genome shotgun (WGS) entry which is preliminary data.</text>
</comment>
<proteinExistence type="predicted"/>
<dbReference type="Proteomes" id="UP000747542">
    <property type="component" value="Unassembled WGS sequence"/>
</dbReference>
<dbReference type="AlphaFoldDB" id="A0A8J5MX82"/>
<dbReference type="OrthoDB" id="6352407at2759"/>
<feature type="region of interest" description="Disordered" evidence="1">
    <location>
        <begin position="252"/>
        <end position="271"/>
    </location>
</feature>
<dbReference type="EMBL" id="JAHLQT010021257">
    <property type="protein sequence ID" value="KAG7167855.1"/>
    <property type="molecule type" value="Genomic_DNA"/>
</dbReference>
<evidence type="ECO:0000313" key="3">
    <source>
        <dbReference type="Proteomes" id="UP000747542"/>
    </source>
</evidence>
<keyword evidence="3" id="KW-1185">Reference proteome</keyword>
<reference evidence="2" key="1">
    <citation type="journal article" date="2021" name="Sci. Adv.">
        <title>The American lobster genome reveals insights on longevity, neural, and immune adaptations.</title>
        <authorList>
            <person name="Polinski J.M."/>
            <person name="Zimin A.V."/>
            <person name="Clark K.F."/>
            <person name="Kohn A.B."/>
            <person name="Sadowski N."/>
            <person name="Timp W."/>
            <person name="Ptitsyn A."/>
            <person name="Khanna P."/>
            <person name="Romanova D.Y."/>
            <person name="Williams P."/>
            <person name="Greenwood S.J."/>
            <person name="Moroz L.L."/>
            <person name="Walt D.R."/>
            <person name="Bodnar A.G."/>
        </authorList>
    </citation>
    <scope>NUCLEOTIDE SEQUENCE</scope>
    <source>
        <strain evidence="2">GMGI-L3</strain>
    </source>
</reference>